<keyword evidence="2" id="KW-0732">Signal</keyword>
<evidence type="ECO:0000259" key="3">
    <source>
        <dbReference type="PROSITE" id="PS50240"/>
    </source>
</evidence>
<feature type="region of interest" description="Disordered" evidence="1">
    <location>
        <begin position="256"/>
        <end position="275"/>
    </location>
</feature>
<reference evidence="4" key="1">
    <citation type="submission" date="2021-01" db="UniProtKB">
        <authorList>
            <consortium name="EnsemblMetazoa"/>
        </authorList>
    </citation>
    <scope>IDENTIFICATION</scope>
</reference>
<feature type="domain" description="Peptidase S1" evidence="3">
    <location>
        <begin position="59"/>
        <end position="387"/>
    </location>
</feature>
<dbReference type="GO" id="GO:0006508">
    <property type="term" value="P:proteolysis"/>
    <property type="evidence" value="ECO:0007669"/>
    <property type="project" value="InterPro"/>
</dbReference>
<evidence type="ECO:0000256" key="1">
    <source>
        <dbReference type="SAM" id="MobiDB-lite"/>
    </source>
</evidence>
<feature type="compositionally biased region" description="Basic and acidic residues" evidence="1">
    <location>
        <begin position="256"/>
        <end position="268"/>
    </location>
</feature>
<dbReference type="Pfam" id="PF00089">
    <property type="entry name" value="Trypsin"/>
    <property type="match status" value="1"/>
</dbReference>
<evidence type="ECO:0000313" key="4">
    <source>
        <dbReference type="EnsemblMetazoa" id="XP_016840484"/>
    </source>
</evidence>
<dbReference type="SUPFAM" id="SSF50494">
    <property type="entry name" value="Trypsin-like serine proteases"/>
    <property type="match status" value="1"/>
</dbReference>
<dbReference type="Proteomes" id="UP000002358">
    <property type="component" value="Chromosome 4"/>
</dbReference>
<dbReference type="EnsemblMetazoa" id="XM_016984995">
    <property type="protein sequence ID" value="XP_016840484"/>
    <property type="gene ID" value="LOC103316939"/>
</dbReference>
<evidence type="ECO:0000313" key="5">
    <source>
        <dbReference type="Proteomes" id="UP000002358"/>
    </source>
</evidence>
<accession>A0A7M7IQX1</accession>
<dbReference type="OrthoDB" id="9976756at2759"/>
<dbReference type="RefSeq" id="XP_016840484.1">
    <property type="nucleotide sequence ID" value="XM_016984995.3"/>
</dbReference>
<feature type="signal peptide" evidence="2">
    <location>
        <begin position="1"/>
        <end position="24"/>
    </location>
</feature>
<dbReference type="InterPro" id="IPR009003">
    <property type="entry name" value="Peptidase_S1_PA"/>
</dbReference>
<dbReference type="PROSITE" id="PS50240">
    <property type="entry name" value="TRYPSIN_DOM"/>
    <property type="match status" value="1"/>
</dbReference>
<dbReference type="AlphaFoldDB" id="A0A7M7IQX1"/>
<proteinExistence type="predicted"/>
<dbReference type="GeneID" id="103316939"/>
<dbReference type="InterPro" id="IPR001254">
    <property type="entry name" value="Trypsin_dom"/>
</dbReference>
<keyword evidence="5" id="KW-1185">Reference proteome</keyword>
<name>A0A7M7IQX1_NASVI</name>
<feature type="region of interest" description="Disordered" evidence="1">
    <location>
        <begin position="448"/>
        <end position="469"/>
    </location>
</feature>
<evidence type="ECO:0000256" key="2">
    <source>
        <dbReference type="SAM" id="SignalP"/>
    </source>
</evidence>
<feature type="chain" id="PRO_5029627669" description="Peptidase S1 domain-containing protein" evidence="2">
    <location>
        <begin position="25"/>
        <end position="661"/>
    </location>
</feature>
<organism evidence="4 5">
    <name type="scientific">Nasonia vitripennis</name>
    <name type="common">Parasitic wasp</name>
    <dbReference type="NCBI Taxonomy" id="7425"/>
    <lineage>
        <taxon>Eukaryota</taxon>
        <taxon>Metazoa</taxon>
        <taxon>Ecdysozoa</taxon>
        <taxon>Arthropoda</taxon>
        <taxon>Hexapoda</taxon>
        <taxon>Insecta</taxon>
        <taxon>Pterygota</taxon>
        <taxon>Neoptera</taxon>
        <taxon>Endopterygota</taxon>
        <taxon>Hymenoptera</taxon>
        <taxon>Apocrita</taxon>
        <taxon>Proctotrupomorpha</taxon>
        <taxon>Chalcidoidea</taxon>
        <taxon>Pteromalidae</taxon>
        <taxon>Pteromalinae</taxon>
        <taxon>Nasonia</taxon>
    </lineage>
</organism>
<dbReference type="InParanoid" id="A0A7M7IQX1"/>
<feature type="compositionally biased region" description="Polar residues" evidence="1">
    <location>
        <begin position="452"/>
        <end position="469"/>
    </location>
</feature>
<dbReference type="Gene3D" id="2.40.10.10">
    <property type="entry name" value="Trypsin-like serine proteases"/>
    <property type="match status" value="1"/>
</dbReference>
<sequence length="661" mass="73629">MTMMTVLQMLLFAAAAATIWLTYGRVEGLPMKRSDDARRFWIAKAGPIREELLGVQAIVVKDEEVPTGAAAECKPRNADARYSDRRYLMCAGSILTSRYILTSASCIHEATHIRHNVRAPLAAMIAPFSDTAQVIRIVEYNIHPAHQVDPREDDYALHNVAIARLACRILKPNLKEIELPVQPITEYADDESCFVAIIKKIGPVRFEVTIRFSFLIHCTTLFQTSHAMYETQAKNVADERDKRELSETADEIKETSDKVSFKTDEAGKVPDTNWNKSASRVAGISEKSNNESAENNRKLNSKIVRSIGEGRDKSGDRFSKNSLSLDKKLSVRASDGTKGCAQTGSAVMCGKIQASIVAASCDDRQPDTTWRYTDVYDNVDWINEMLGNWKHNNQTRSGMSVGGCQTCIYNFFIDYSCKDKSMCRKEGPSGSNQNHADDVKIPGIELPKCTKNHTTGEQHSNGNSNSDVRTSFFKNKSKLSLNLAYLNAVNDMYSNKRPRNDVSGDDDQNVRTGLHVADANEKREKNDTESTVARDIAGSLIPPPWFLEATSESAPKEPILMTWNSETGGSVHRKPDASDFNDYFSELDATYREPKAIGGDNAERITLNFADKSSGGKKATLEDFFGDDKYEEAGLPDEYATLYRKFLEMSRKTSKVNTGRS</sequence>
<dbReference type="InterPro" id="IPR043504">
    <property type="entry name" value="Peptidase_S1_PA_chymotrypsin"/>
</dbReference>
<protein>
    <recommendedName>
        <fullName evidence="3">Peptidase S1 domain-containing protein</fullName>
    </recommendedName>
</protein>
<dbReference type="GO" id="GO:0004252">
    <property type="term" value="F:serine-type endopeptidase activity"/>
    <property type="evidence" value="ECO:0007669"/>
    <property type="project" value="InterPro"/>
</dbReference>